<feature type="chain" id="PRO_5002697781" evidence="3">
    <location>
        <begin position="23"/>
        <end position="288"/>
    </location>
</feature>
<dbReference type="PROSITE" id="PS51257">
    <property type="entry name" value="PROKAR_LIPOPROTEIN"/>
    <property type="match status" value="1"/>
</dbReference>
<dbReference type="eggNOG" id="COG1729">
    <property type="taxonomic scope" value="Bacteria"/>
</dbReference>
<dbReference type="InterPro" id="IPR039565">
    <property type="entry name" value="BamD-like"/>
</dbReference>
<keyword evidence="6" id="KW-1185">Reference proteome</keyword>
<evidence type="ECO:0000313" key="6">
    <source>
        <dbReference type="Proteomes" id="UP000005801"/>
    </source>
</evidence>
<evidence type="ECO:0000256" key="1">
    <source>
        <dbReference type="ARBA" id="ARBA00022729"/>
    </source>
</evidence>
<feature type="domain" description="Outer membrane lipoprotein BamD-like" evidence="4">
    <location>
        <begin position="145"/>
        <end position="244"/>
    </location>
</feature>
<keyword evidence="1 3" id="KW-0732">Signal</keyword>
<evidence type="ECO:0000256" key="2">
    <source>
        <dbReference type="SAM" id="Coils"/>
    </source>
</evidence>
<feature type="coiled-coil region" evidence="2">
    <location>
        <begin position="42"/>
        <end position="133"/>
    </location>
</feature>
<sequence>MSTTRPHSLTLLAVFACAPLFSGCITMKADHDALESEVMALRKKVAERDMQLEETLAKAQEQMAQVEEQLAAAEKILRSNQATIGVRVDDLEVDLGEVRGVAEDSQNEVAALAQNISESRTEVDQRLAKLETQLNAETNIPEGKSDLMRAAESALKSKDFGRARRLFRTYLSRYPADKKEAEVRFKIGQTLYSERDYRSALGEFYWLVQNAPESEVIHDAVYYSGLAFANLGQCDKSMAYFEAIVKEDSGAPDRYKKQAAKQISTLEADKGKICADRRSSEEETDPAA</sequence>
<dbReference type="Gene3D" id="1.25.40.10">
    <property type="entry name" value="Tetratricopeptide repeat domain"/>
    <property type="match status" value="1"/>
</dbReference>
<name>A6GG66_9BACT</name>
<keyword evidence="2" id="KW-0175">Coiled coil</keyword>
<dbReference type="AlphaFoldDB" id="A6GG66"/>
<evidence type="ECO:0000256" key="3">
    <source>
        <dbReference type="SAM" id="SignalP"/>
    </source>
</evidence>
<evidence type="ECO:0000259" key="4">
    <source>
        <dbReference type="Pfam" id="PF13525"/>
    </source>
</evidence>
<dbReference type="RefSeq" id="WP_006975706.1">
    <property type="nucleotide sequence ID" value="NZ_ABCS01000102.1"/>
</dbReference>
<feature type="signal peptide" evidence="3">
    <location>
        <begin position="1"/>
        <end position="22"/>
    </location>
</feature>
<dbReference type="EMBL" id="ABCS01000102">
    <property type="protein sequence ID" value="EDM75135.1"/>
    <property type="molecule type" value="Genomic_DNA"/>
</dbReference>
<dbReference type="InterPro" id="IPR011990">
    <property type="entry name" value="TPR-like_helical_dom_sf"/>
</dbReference>
<organism evidence="5 6">
    <name type="scientific">Plesiocystis pacifica SIR-1</name>
    <dbReference type="NCBI Taxonomy" id="391625"/>
    <lineage>
        <taxon>Bacteria</taxon>
        <taxon>Pseudomonadati</taxon>
        <taxon>Myxococcota</taxon>
        <taxon>Polyangia</taxon>
        <taxon>Nannocystales</taxon>
        <taxon>Nannocystaceae</taxon>
        <taxon>Plesiocystis</taxon>
    </lineage>
</organism>
<evidence type="ECO:0000313" key="5">
    <source>
        <dbReference type="EMBL" id="EDM75135.1"/>
    </source>
</evidence>
<dbReference type="Pfam" id="PF13525">
    <property type="entry name" value="YfiO"/>
    <property type="match status" value="1"/>
</dbReference>
<gene>
    <name evidence="5" type="ORF">PPSIR1_30938</name>
</gene>
<accession>A6GG66</accession>
<dbReference type="STRING" id="391625.PPSIR1_30938"/>
<proteinExistence type="predicted"/>
<comment type="caution">
    <text evidence="5">The sequence shown here is derived from an EMBL/GenBank/DDBJ whole genome shotgun (WGS) entry which is preliminary data.</text>
</comment>
<reference evidence="5 6" key="1">
    <citation type="submission" date="2007-06" db="EMBL/GenBank/DDBJ databases">
        <authorList>
            <person name="Shimkets L."/>
            <person name="Ferriera S."/>
            <person name="Johnson J."/>
            <person name="Kravitz S."/>
            <person name="Beeson K."/>
            <person name="Sutton G."/>
            <person name="Rogers Y.-H."/>
            <person name="Friedman R."/>
            <person name="Frazier M."/>
            <person name="Venter J.C."/>
        </authorList>
    </citation>
    <scope>NUCLEOTIDE SEQUENCE [LARGE SCALE GENOMIC DNA]</scope>
    <source>
        <strain evidence="5 6">SIR-1</strain>
    </source>
</reference>
<dbReference type="Proteomes" id="UP000005801">
    <property type="component" value="Unassembled WGS sequence"/>
</dbReference>
<dbReference type="SUPFAM" id="SSF48452">
    <property type="entry name" value="TPR-like"/>
    <property type="match status" value="1"/>
</dbReference>
<dbReference type="OrthoDB" id="7185608at2"/>
<protein>
    <submittedName>
        <fullName evidence="5">Tol-pal system protein YbgF</fullName>
    </submittedName>
</protein>